<comment type="similarity">
    <text evidence="2">Belongs to the NAD(P)-dependent epimerase/dehydratase family. Dihydroflavonol-4-reductase subfamily.</text>
</comment>
<evidence type="ECO:0000256" key="2">
    <source>
        <dbReference type="ARBA" id="ARBA00023445"/>
    </source>
</evidence>
<keyword evidence="1" id="KW-0560">Oxidoreductase</keyword>
<dbReference type="InterPro" id="IPR050425">
    <property type="entry name" value="NAD(P)_dehydrat-like"/>
</dbReference>
<dbReference type="EMBL" id="JAVHNS010000004">
    <property type="protein sequence ID" value="KAK6358595.1"/>
    <property type="molecule type" value="Genomic_DNA"/>
</dbReference>
<proteinExistence type="inferred from homology"/>
<keyword evidence="5" id="KW-1185">Reference proteome</keyword>
<evidence type="ECO:0000313" key="5">
    <source>
        <dbReference type="Proteomes" id="UP001373714"/>
    </source>
</evidence>
<dbReference type="SUPFAM" id="SSF51735">
    <property type="entry name" value="NAD(P)-binding Rossmann-fold domains"/>
    <property type="match status" value="1"/>
</dbReference>
<evidence type="ECO:0000313" key="4">
    <source>
        <dbReference type="EMBL" id="KAK6358595.1"/>
    </source>
</evidence>
<gene>
    <name evidence="4" type="ORF">TWF730_007920</name>
</gene>
<evidence type="ECO:0000256" key="1">
    <source>
        <dbReference type="ARBA" id="ARBA00023002"/>
    </source>
</evidence>
<protein>
    <recommendedName>
        <fullName evidence="3">NAD-dependent epimerase/dehydratase domain-containing protein</fullName>
    </recommendedName>
</protein>
<evidence type="ECO:0000259" key="3">
    <source>
        <dbReference type="Pfam" id="PF01370"/>
    </source>
</evidence>
<comment type="caution">
    <text evidence="4">The sequence shown here is derived from an EMBL/GenBank/DDBJ whole genome shotgun (WGS) entry which is preliminary data.</text>
</comment>
<dbReference type="Gene3D" id="3.40.50.720">
    <property type="entry name" value="NAD(P)-binding Rossmann-like Domain"/>
    <property type="match status" value="1"/>
</dbReference>
<organism evidence="4 5">
    <name type="scientific">Orbilia blumenaviensis</name>
    <dbReference type="NCBI Taxonomy" id="1796055"/>
    <lineage>
        <taxon>Eukaryota</taxon>
        <taxon>Fungi</taxon>
        <taxon>Dikarya</taxon>
        <taxon>Ascomycota</taxon>
        <taxon>Pezizomycotina</taxon>
        <taxon>Orbiliomycetes</taxon>
        <taxon>Orbiliales</taxon>
        <taxon>Orbiliaceae</taxon>
        <taxon>Orbilia</taxon>
    </lineage>
</organism>
<dbReference type="PANTHER" id="PTHR10366:SF579">
    <property type="entry name" value="3-BETA HYDROXYSTEROID DEHYDROGENASE_ISOMERASE FAMILY PROTEIN (AFU_ORTHOLOGUE AFUA_3G02250)"/>
    <property type="match status" value="1"/>
</dbReference>
<dbReference type="GO" id="GO:0016616">
    <property type="term" value="F:oxidoreductase activity, acting on the CH-OH group of donors, NAD or NADP as acceptor"/>
    <property type="evidence" value="ECO:0007669"/>
    <property type="project" value="TreeGrafter"/>
</dbReference>
<reference evidence="4 5" key="1">
    <citation type="submission" date="2019-10" db="EMBL/GenBank/DDBJ databases">
        <authorList>
            <person name="Palmer J.M."/>
        </authorList>
    </citation>
    <scope>NUCLEOTIDE SEQUENCE [LARGE SCALE GENOMIC DNA]</scope>
    <source>
        <strain evidence="4 5">TWF730</strain>
    </source>
</reference>
<name>A0AAV9V9H7_9PEZI</name>
<dbReference type="InterPro" id="IPR036291">
    <property type="entry name" value="NAD(P)-bd_dom_sf"/>
</dbReference>
<dbReference type="PANTHER" id="PTHR10366">
    <property type="entry name" value="NAD DEPENDENT EPIMERASE/DEHYDRATASE"/>
    <property type="match status" value="1"/>
</dbReference>
<dbReference type="Pfam" id="PF01370">
    <property type="entry name" value="Epimerase"/>
    <property type="match status" value="1"/>
</dbReference>
<sequence>MPPSYILTTGATGFIGAHVVSQLIAKGIRVRGTYRSQKKVDTMRDHFRTLYGDKVDGLLDFVYTGDLAAPGCFDEALKGGIDTVIHCASPLNFTLTPEEIIHPAIAGTKSLLASISATPSVQKLVVLSSFAAIVDEFTKGLGPDVEYTAQDWNPITYEQGMSQLRYSYLASKTLSEKEVWKWHEDEGKDVGVVSLCPPLVFGPVAYPIEKISELNSSNAELWFLTTGFSPLPLSPVPAWVSIHDLTTSLVNAALDDSITNKRYSIGSPEPFSSQLAADSFRELFDWAKERVTEGEPGKYPEVSKLEGDIAKKELLGGKDYISWKETLLEAVGQFKGIEEREKAKAAEAAK</sequence>
<dbReference type="AlphaFoldDB" id="A0AAV9V9H7"/>
<feature type="domain" description="NAD-dependent epimerase/dehydratase" evidence="3">
    <location>
        <begin position="6"/>
        <end position="204"/>
    </location>
</feature>
<accession>A0AAV9V9H7</accession>
<dbReference type="Proteomes" id="UP001373714">
    <property type="component" value="Unassembled WGS sequence"/>
</dbReference>
<dbReference type="InterPro" id="IPR001509">
    <property type="entry name" value="Epimerase_deHydtase"/>
</dbReference>